<evidence type="ECO:0000256" key="9">
    <source>
        <dbReference type="ARBA" id="ARBA00049893"/>
    </source>
</evidence>
<dbReference type="PATRIC" id="fig|1789004.3.peg.879"/>
<dbReference type="CDD" id="cd16833">
    <property type="entry name" value="YfiH"/>
    <property type="match status" value="1"/>
</dbReference>
<keyword evidence="3" id="KW-0808">Transferase</keyword>
<gene>
    <name evidence="11" type="primary">yfiH</name>
    <name evidence="11" type="ORF">FEMY_08670</name>
</gene>
<dbReference type="InterPro" id="IPR011324">
    <property type="entry name" value="Cytotoxic_necrot_fac-like_cat"/>
</dbReference>
<name>A0A149VZ59_9PROT</name>
<dbReference type="EMBL" id="LRRD01000013">
    <property type="protein sequence ID" value="KXW58468.1"/>
    <property type="molecule type" value="Genomic_DNA"/>
</dbReference>
<comment type="catalytic activity">
    <reaction evidence="7">
        <text>adenosine + H2O + H(+) = inosine + NH4(+)</text>
        <dbReference type="Rhea" id="RHEA:24408"/>
        <dbReference type="ChEBI" id="CHEBI:15377"/>
        <dbReference type="ChEBI" id="CHEBI:15378"/>
        <dbReference type="ChEBI" id="CHEBI:16335"/>
        <dbReference type="ChEBI" id="CHEBI:17596"/>
        <dbReference type="ChEBI" id="CHEBI:28938"/>
        <dbReference type="EC" id="3.5.4.4"/>
    </reaction>
    <physiologicalReaction direction="left-to-right" evidence="7">
        <dbReference type="Rhea" id="RHEA:24409"/>
    </physiologicalReaction>
</comment>
<dbReference type="GO" id="GO:0005507">
    <property type="term" value="F:copper ion binding"/>
    <property type="evidence" value="ECO:0007669"/>
    <property type="project" value="TreeGrafter"/>
</dbReference>
<dbReference type="GO" id="GO:0016787">
    <property type="term" value="F:hydrolase activity"/>
    <property type="evidence" value="ECO:0007669"/>
    <property type="project" value="UniProtKB-KW"/>
</dbReference>
<dbReference type="Gene3D" id="3.60.140.10">
    <property type="entry name" value="CNF1/YfiH-like putative cysteine hydrolases"/>
    <property type="match status" value="1"/>
</dbReference>
<keyword evidence="4" id="KW-0479">Metal-binding</keyword>
<dbReference type="InterPro" id="IPR038371">
    <property type="entry name" value="Cu_polyphenol_OxRdtase_sf"/>
</dbReference>
<evidence type="ECO:0000256" key="5">
    <source>
        <dbReference type="ARBA" id="ARBA00022801"/>
    </source>
</evidence>
<dbReference type="GeneID" id="301709546"/>
<dbReference type="SUPFAM" id="SSF64438">
    <property type="entry name" value="CNF1/YfiH-like putative cysteine hydrolases"/>
    <property type="match status" value="1"/>
</dbReference>
<evidence type="ECO:0000313" key="11">
    <source>
        <dbReference type="EMBL" id="KXW58468.1"/>
    </source>
</evidence>
<evidence type="ECO:0000256" key="10">
    <source>
        <dbReference type="RuleBase" id="RU361274"/>
    </source>
</evidence>
<keyword evidence="12" id="KW-1185">Reference proteome</keyword>
<dbReference type="Pfam" id="PF02578">
    <property type="entry name" value="Cu-oxidase_4"/>
    <property type="match status" value="1"/>
</dbReference>
<dbReference type="STRING" id="1789004.FEMY_08670"/>
<evidence type="ECO:0000256" key="1">
    <source>
        <dbReference type="ARBA" id="ARBA00000553"/>
    </source>
</evidence>
<evidence type="ECO:0000256" key="8">
    <source>
        <dbReference type="ARBA" id="ARBA00048968"/>
    </source>
</evidence>
<dbReference type="PANTHER" id="PTHR30616:SF2">
    <property type="entry name" value="PURINE NUCLEOSIDE PHOSPHORYLASE LACC1"/>
    <property type="match status" value="1"/>
</dbReference>
<evidence type="ECO:0000256" key="4">
    <source>
        <dbReference type="ARBA" id="ARBA00022723"/>
    </source>
</evidence>
<dbReference type="GO" id="GO:0017061">
    <property type="term" value="F:S-methyl-5-thioadenosine phosphorylase activity"/>
    <property type="evidence" value="ECO:0007669"/>
    <property type="project" value="UniProtKB-EC"/>
</dbReference>
<evidence type="ECO:0000313" key="12">
    <source>
        <dbReference type="Proteomes" id="UP000075653"/>
    </source>
</evidence>
<comment type="similarity">
    <text evidence="2 10">Belongs to the purine nucleoside phosphorylase YfiH/LACC1 family.</text>
</comment>
<accession>A0A149VZ59</accession>
<dbReference type="RefSeq" id="WP_062187786.1">
    <property type="nucleotide sequence ID" value="NZ_CP053676.1"/>
</dbReference>
<evidence type="ECO:0000256" key="3">
    <source>
        <dbReference type="ARBA" id="ARBA00022679"/>
    </source>
</evidence>
<protein>
    <recommendedName>
        <fullName evidence="10">Purine nucleoside phosphorylase</fullName>
    </recommendedName>
</protein>
<evidence type="ECO:0000256" key="2">
    <source>
        <dbReference type="ARBA" id="ARBA00007353"/>
    </source>
</evidence>
<keyword evidence="5" id="KW-0378">Hydrolase</keyword>
<comment type="catalytic activity">
    <reaction evidence="1">
        <text>inosine + phosphate = alpha-D-ribose 1-phosphate + hypoxanthine</text>
        <dbReference type="Rhea" id="RHEA:27646"/>
        <dbReference type="ChEBI" id="CHEBI:17368"/>
        <dbReference type="ChEBI" id="CHEBI:17596"/>
        <dbReference type="ChEBI" id="CHEBI:43474"/>
        <dbReference type="ChEBI" id="CHEBI:57720"/>
        <dbReference type="EC" id="2.4.2.1"/>
    </reaction>
    <physiologicalReaction direction="left-to-right" evidence="1">
        <dbReference type="Rhea" id="RHEA:27647"/>
    </physiologicalReaction>
</comment>
<organism evidence="11 12">
    <name type="scientific">Ferrovum myxofaciens</name>
    <dbReference type="NCBI Taxonomy" id="416213"/>
    <lineage>
        <taxon>Bacteria</taxon>
        <taxon>Pseudomonadati</taxon>
        <taxon>Pseudomonadota</taxon>
        <taxon>Betaproteobacteria</taxon>
        <taxon>Ferrovales</taxon>
        <taxon>Ferrovaceae</taxon>
        <taxon>Ferrovum</taxon>
    </lineage>
</organism>
<evidence type="ECO:0000256" key="7">
    <source>
        <dbReference type="ARBA" id="ARBA00047989"/>
    </source>
</evidence>
<dbReference type="InterPro" id="IPR003730">
    <property type="entry name" value="Cu_polyphenol_OxRdtase"/>
</dbReference>
<reference evidence="11 12" key="1">
    <citation type="submission" date="2016-01" db="EMBL/GenBank/DDBJ databases">
        <title>Genome sequence of the acidophilic iron oxidising Ferrovum strain Z-31.</title>
        <authorList>
            <person name="Poehlein A."/>
            <person name="Ullrich S.R."/>
            <person name="Schloemann M."/>
            <person name="Muehling M."/>
            <person name="Daniel R."/>
        </authorList>
    </citation>
    <scope>NUCLEOTIDE SEQUENCE [LARGE SCALE GENOMIC DNA]</scope>
    <source>
        <strain evidence="11 12">Z-31</strain>
    </source>
</reference>
<comment type="caution">
    <text evidence="11">The sequence shown here is derived from an EMBL/GenBank/DDBJ whole genome shotgun (WGS) entry which is preliminary data.</text>
</comment>
<proteinExistence type="inferred from homology"/>
<dbReference type="NCBIfam" id="TIGR00726">
    <property type="entry name" value="peptidoglycan editing factor PgeF"/>
    <property type="match status" value="1"/>
</dbReference>
<dbReference type="Proteomes" id="UP000075653">
    <property type="component" value="Unassembled WGS sequence"/>
</dbReference>
<keyword evidence="6" id="KW-0862">Zinc</keyword>
<comment type="catalytic activity">
    <reaction evidence="8">
        <text>adenosine + phosphate = alpha-D-ribose 1-phosphate + adenine</text>
        <dbReference type="Rhea" id="RHEA:27642"/>
        <dbReference type="ChEBI" id="CHEBI:16335"/>
        <dbReference type="ChEBI" id="CHEBI:16708"/>
        <dbReference type="ChEBI" id="CHEBI:43474"/>
        <dbReference type="ChEBI" id="CHEBI:57720"/>
        <dbReference type="EC" id="2.4.2.1"/>
    </reaction>
    <physiologicalReaction direction="left-to-right" evidence="8">
        <dbReference type="Rhea" id="RHEA:27643"/>
    </physiologicalReaction>
</comment>
<comment type="catalytic activity">
    <reaction evidence="9">
        <text>S-methyl-5'-thioadenosine + phosphate = 5-(methylsulfanyl)-alpha-D-ribose 1-phosphate + adenine</text>
        <dbReference type="Rhea" id="RHEA:11852"/>
        <dbReference type="ChEBI" id="CHEBI:16708"/>
        <dbReference type="ChEBI" id="CHEBI:17509"/>
        <dbReference type="ChEBI" id="CHEBI:43474"/>
        <dbReference type="ChEBI" id="CHEBI:58533"/>
        <dbReference type="EC" id="2.4.2.28"/>
    </reaction>
    <physiologicalReaction direction="left-to-right" evidence="9">
        <dbReference type="Rhea" id="RHEA:11853"/>
    </physiologicalReaction>
</comment>
<dbReference type="PANTHER" id="PTHR30616">
    <property type="entry name" value="UNCHARACTERIZED PROTEIN YFIH"/>
    <property type="match status" value="1"/>
</dbReference>
<evidence type="ECO:0000256" key="6">
    <source>
        <dbReference type="ARBA" id="ARBA00022833"/>
    </source>
</evidence>
<sequence>MCEGSKALLPGGPVDWPAPSWVRTWSTRRGLDLGLQGATAPEQVNQHRQTLARTLQIQPWWLTQVHGVGVKTDQKEMEEGADASVTRRTGVGCIVLTADCLPVLFCHEREPVVGAAHAGWRGLAAGVLENTLQAMAVNPEGILVWLGPAIGPQAFEVGSEVRAHFLDAQPESGEAFRSGQGGRWWADLHALARLRLARLGVTRIYGGGHCTVQENEAFYSYRREGLRAGRMGHVIWMAEP</sequence>
<dbReference type="AlphaFoldDB" id="A0A149VZ59"/>